<sequence length="100" mass="11817">MSHVFEMYISGMDKLGYINGDLPQPPEINPSFLRWRIENVIVKEWLINSMEASLINNFIRFSTPNRFETRLLLHTLMNLTHHRFITFDNGYLECGKMVDP</sequence>
<evidence type="ECO:0000313" key="1">
    <source>
        <dbReference type="EMBL" id="OAY43326.1"/>
    </source>
</evidence>
<dbReference type="AlphaFoldDB" id="A0A2C9VF36"/>
<organism evidence="1">
    <name type="scientific">Manihot esculenta</name>
    <name type="common">Cassava</name>
    <name type="synonym">Jatropha manihot</name>
    <dbReference type="NCBI Taxonomy" id="3983"/>
    <lineage>
        <taxon>Eukaryota</taxon>
        <taxon>Viridiplantae</taxon>
        <taxon>Streptophyta</taxon>
        <taxon>Embryophyta</taxon>
        <taxon>Tracheophyta</taxon>
        <taxon>Spermatophyta</taxon>
        <taxon>Magnoliopsida</taxon>
        <taxon>eudicotyledons</taxon>
        <taxon>Gunneridae</taxon>
        <taxon>Pentapetalae</taxon>
        <taxon>rosids</taxon>
        <taxon>fabids</taxon>
        <taxon>Malpighiales</taxon>
        <taxon>Euphorbiaceae</taxon>
        <taxon>Crotonoideae</taxon>
        <taxon>Manihoteae</taxon>
        <taxon>Manihot</taxon>
    </lineage>
</organism>
<gene>
    <name evidence="1" type="ORF">MANES_08G060900</name>
</gene>
<accession>A0A2C9VF36</accession>
<name>A0A2C9VF36_MANES</name>
<reference evidence="1" key="1">
    <citation type="submission" date="2016-02" db="EMBL/GenBank/DDBJ databases">
        <title>WGS assembly of Manihot esculenta.</title>
        <authorList>
            <person name="Bredeson J.V."/>
            <person name="Prochnik S.E."/>
            <person name="Lyons J.B."/>
            <person name="Schmutz J."/>
            <person name="Grimwood J."/>
            <person name="Vrebalov J."/>
            <person name="Bart R.S."/>
            <person name="Amuge T."/>
            <person name="Ferguson M.E."/>
            <person name="Green R."/>
            <person name="Putnam N."/>
            <person name="Stites J."/>
            <person name="Rounsley S."/>
            <person name="Rokhsar D.S."/>
        </authorList>
    </citation>
    <scope>NUCLEOTIDE SEQUENCE [LARGE SCALE GENOMIC DNA]</scope>
    <source>
        <tissue evidence="1">Leaf</tissue>
    </source>
</reference>
<protein>
    <submittedName>
        <fullName evidence="1">Uncharacterized protein</fullName>
    </submittedName>
</protein>
<dbReference type="EMBL" id="CM004394">
    <property type="protein sequence ID" value="OAY43326.1"/>
    <property type="molecule type" value="Genomic_DNA"/>
</dbReference>
<proteinExistence type="predicted"/>